<keyword evidence="1" id="KW-0812">Transmembrane</keyword>
<evidence type="ECO:0000313" key="2">
    <source>
        <dbReference type="EMBL" id="TWI79302.1"/>
    </source>
</evidence>
<reference evidence="2 3" key="1">
    <citation type="journal article" date="2015" name="Stand. Genomic Sci.">
        <title>Genomic Encyclopedia of Bacterial and Archaeal Type Strains, Phase III: the genomes of soil and plant-associated and newly described type strains.</title>
        <authorList>
            <person name="Whitman W.B."/>
            <person name="Woyke T."/>
            <person name="Klenk H.P."/>
            <person name="Zhou Y."/>
            <person name="Lilburn T.G."/>
            <person name="Beck B.J."/>
            <person name="De Vos P."/>
            <person name="Vandamme P."/>
            <person name="Eisen J.A."/>
            <person name="Garrity G."/>
            <person name="Hugenholtz P."/>
            <person name="Kyrpides N.C."/>
        </authorList>
    </citation>
    <scope>NUCLEOTIDE SEQUENCE [LARGE SCALE GENOMIC DNA]</scope>
    <source>
        <strain evidence="2 3">CGMCC 1.7271</strain>
    </source>
</reference>
<accession>A0A562SDG6</accession>
<dbReference type="OrthoDB" id="1493774at2"/>
<dbReference type="EMBL" id="VLLE01000006">
    <property type="protein sequence ID" value="TWI79302.1"/>
    <property type="molecule type" value="Genomic_DNA"/>
</dbReference>
<evidence type="ECO:0000313" key="3">
    <source>
        <dbReference type="Proteomes" id="UP000316167"/>
    </source>
</evidence>
<dbReference type="AlphaFoldDB" id="A0A562SDG6"/>
<evidence type="ECO:0000256" key="1">
    <source>
        <dbReference type="SAM" id="Phobius"/>
    </source>
</evidence>
<dbReference type="Pfam" id="PF05751">
    <property type="entry name" value="FixH"/>
    <property type="match status" value="1"/>
</dbReference>
<sequence>MTLNWGHKVTLGFSAFVLFMFFMVYKSVHTDFQLVSKEYYKDELAYQQVIDGTNRANALSTTVSVAQSNEAITIQLPEEMKGKKISGNIWLYCPTNDKLDQRLTFTADAAARYQLNRKSVAAGNYVVKINWTADGTAFYNEQPFTVK</sequence>
<organism evidence="2 3">
    <name type="scientific">Lacibacter cauensis</name>
    <dbReference type="NCBI Taxonomy" id="510947"/>
    <lineage>
        <taxon>Bacteria</taxon>
        <taxon>Pseudomonadati</taxon>
        <taxon>Bacteroidota</taxon>
        <taxon>Chitinophagia</taxon>
        <taxon>Chitinophagales</taxon>
        <taxon>Chitinophagaceae</taxon>
        <taxon>Lacibacter</taxon>
    </lineage>
</organism>
<keyword evidence="1" id="KW-1133">Transmembrane helix</keyword>
<gene>
    <name evidence="2" type="ORF">IQ13_3705</name>
</gene>
<dbReference type="InterPro" id="IPR008620">
    <property type="entry name" value="FixH"/>
</dbReference>
<comment type="caution">
    <text evidence="2">The sequence shown here is derived from an EMBL/GenBank/DDBJ whole genome shotgun (WGS) entry which is preliminary data.</text>
</comment>
<name>A0A562SDG6_9BACT</name>
<keyword evidence="3" id="KW-1185">Reference proteome</keyword>
<proteinExistence type="predicted"/>
<keyword evidence="1" id="KW-0472">Membrane</keyword>
<dbReference type="RefSeq" id="WP_144888074.1">
    <property type="nucleotide sequence ID" value="NZ_VLLE01000006.1"/>
</dbReference>
<protein>
    <submittedName>
        <fullName evidence="2">FixH protein</fullName>
    </submittedName>
</protein>
<feature type="transmembrane region" description="Helical" evidence="1">
    <location>
        <begin position="6"/>
        <end position="25"/>
    </location>
</feature>
<dbReference type="Proteomes" id="UP000316167">
    <property type="component" value="Unassembled WGS sequence"/>
</dbReference>